<dbReference type="InterPro" id="IPR037175">
    <property type="entry name" value="KFase_sf"/>
</dbReference>
<dbReference type="Gene3D" id="3.50.30.50">
    <property type="entry name" value="Putative cyclase"/>
    <property type="match status" value="1"/>
</dbReference>
<name>A0ABY0RCX4_9PSED</name>
<organism evidence="1 2">
    <name type="scientific">Pseudomonas poae</name>
    <dbReference type="NCBI Taxonomy" id="200451"/>
    <lineage>
        <taxon>Bacteria</taxon>
        <taxon>Pseudomonadati</taxon>
        <taxon>Pseudomonadota</taxon>
        <taxon>Gammaproteobacteria</taxon>
        <taxon>Pseudomonadales</taxon>
        <taxon>Pseudomonadaceae</taxon>
        <taxon>Pseudomonas</taxon>
    </lineage>
</organism>
<gene>
    <name evidence="1" type="ORF">SAMN04490208_1116</name>
</gene>
<keyword evidence="2" id="KW-1185">Reference proteome</keyword>
<dbReference type="EMBL" id="LT629706">
    <property type="protein sequence ID" value="SDN68319.1"/>
    <property type="molecule type" value="Genomic_DNA"/>
</dbReference>
<proteinExistence type="predicted"/>
<evidence type="ECO:0000313" key="1">
    <source>
        <dbReference type="EMBL" id="SDN68319.1"/>
    </source>
</evidence>
<dbReference type="RefSeq" id="WP_060550312.1">
    <property type="nucleotide sequence ID" value="NZ_JYLI01000026.1"/>
</dbReference>
<dbReference type="PANTHER" id="PTHR43564:SF2">
    <property type="entry name" value="BLR6059 PROTEIN"/>
    <property type="match status" value="1"/>
</dbReference>
<dbReference type="Proteomes" id="UP000181903">
    <property type="component" value="Chromosome I"/>
</dbReference>
<dbReference type="SUPFAM" id="SSF102198">
    <property type="entry name" value="Putative cyclase"/>
    <property type="match status" value="1"/>
</dbReference>
<dbReference type="PANTHER" id="PTHR43564">
    <property type="entry name" value="KYNURENINE FORMAMIDASE-LIKE PROTEIN"/>
    <property type="match status" value="1"/>
</dbReference>
<reference evidence="1 2" key="1">
    <citation type="submission" date="2016-10" db="EMBL/GenBank/DDBJ databases">
        <authorList>
            <person name="Varghese N."/>
            <person name="Submissions S."/>
        </authorList>
    </citation>
    <scope>NUCLEOTIDE SEQUENCE [LARGE SCALE GENOMIC DNA]</scope>
    <source>
        <strain evidence="1 2">BS2776</strain>
    </source>
</reference>
<accession>A0ABY0RCX4</accession>
<dbReference type="Pfam" id="PF04199">
    <property type="entry name" value="Cyclase"/>
    <property type="match status" value="1"/>
</dbReference>
<evidence type="ECO:0000313" key="2">
    <source>
        <dbReference type="Proteomes" id="UP000181903"/>
    </source>
</evidence>
<sequence length="261" mass="29090">MAILRQLAKALTDQSIEIIDLTHTLETRTPVIQLPTEFRQSAPFKIDEISRFDERGPLWYWNNFSCGEHTGTHFDAPIHWITGKDYPDGATDTISVQKLMAPACVIDVSDRVRDNEDYLLTISDVEEWEAKHGRIPEGAWVLMRTGWSTRQYTDAFLNHKEDGGHSPGPDSQLPLWLANERNVMGWGTEPVGTDAGQAHALAKPFPCHHDMHGTNKFGLSSLANLHLLPPTGSVLITPPLKIKQGSGSPCRVLALVEKNVR</sequence>
<protein>
    <submittedName>
        <fullName evidence="1">Kynurenine formamidase</fullName>
    </submittedName>
</protein>
<dbReference type="InterPro" id="IPR007325">
    <property type="entry name" value="KFase/CYL"/>
</dbReference>